<feature type="compositionally biased region" description="Low complexity" evidence="1">
    <location>
        <begin position="65"/>
        <end position="86"/>
    </location>
</feature>
<evidence type="ECO:0000256" key="1">
    <source>
        <dbReference type="SAM" id="MobiDB-lite"/>
    </source>
</evidence>
<comment type="caution">
    <text evidence="2">The sequence shown here is derived from an EMBL/GenBank/DDBJ whole genome shotgun (WGS) entry which is preliminary data.</text>
</comment>
<sequence length="211" mass="23243">SCVSLVDMQSQLQGHGKSSSRLHSTSNYSLKEREREHRKKALMSRTPQPQSTAPRKSSPQPPSLPESSSPSTFTSSKPQLPSSQSLNRSQYRVSSPLSPTSHITKPLSILALPSPPLSKPRKNKRQEPDLYKQAIIARMRCTPEGQKILNMGPRLALSIMQATRDLELLVARNGLTLGGEAMDVDRDSSILGNSWVQVSPTEDWEMVDCAA</sequence>
<name>A0AAW0CVC2_9AGAR</name>
<feature type="non-terminal residue" evidence="2">
    <location>
        <position position="1"/>
    </location>
</feature>
<evidence type="ECO:0000313" key="3">
    <source>
        <dbReference type="Proteomes" id="UP001383192"/>
    </source>
</evidence>
<feature type="compositionally biased region" description="Polar residues" evidence="1">
    <location>
        <begin position="87"/>
        <end position="103"/>
    </location>
</feature>
<dbReference type="Proteomes" id="UP001383192">
    <property type="component" value="Unassembled WGS sequence"/>
</dbReference>
<feature type="region of interest" description="Disordered" evidence="1">
    <location>
        <begin position="1"/>
        <end position="127"/>
    </location>
</feature>
<accession>A0AAW0CVC2</accession>
<protein>
    <submittedName>
        <fullName evidence="2">Uncharacterized protein</fullName>
    </submittedName>
</protein>
<feature type="compositionally biased region" description="Polar residues" evidence="1">
    <location>
        <begin position="45"/>
        <end position="55"/>
    </location>
</feature>
<proteinExistence type="predicted"/>
<organism evidence="2 3">
    <name type="scientific">Paramarasmius palmivorus</name>
    <dbReference type="NCBI Taxonomy" id="297713"/>
    <lineage>
        <taxon>Eukaryota</taxon>
        <taxon>Fungi</taxon>
        <taxon>Dikarya</taxon>
        <taxon>Basidiomycota</taxon>
        <taxon>Agaricomycotina</taxon>
        <taxon>Agaricomycetes</taxon>
        <taxon>Agaricomycetidae</taxon>
        <taxon>Agaricales</taxon>
        <taxon>Marasmiineae</taxon>
        <taxon>Marasmiaceae</taxon>
        <taxon>Paramarasmius</taxon>
    </lineage>
</organism>
<feature type="compositionally biased region" description="Polar residues" evidence="1">
    <location>
        <begin position="1"/>
        <end position="29"/>
    </location>
</feature>
<reference evidence="2 3" key="1">
    <citation type="submission" date="2024-01" db="EMBL/GenBank/DDBJ databases">
        <title>A draft genome for a cacao thread blight-causing isolate of Paramarasmius palmivorus.</title>
        <authorList>
            <person name="Baruah I.K."/>
            <person name="Bukari Y."/>
            <person name="Amoako-Attah I."/>
            <person name="Meinhardt L.W."/>
            <person name="Bailey B.A."/>
            <person name="Cohen S.P."/>
        </authorList>
    </citation>
    <scope>NUCLEOTIDE SEQUENCE [LARGE SCALE GENOMIC DNA]</scope>
    <source>
        <strain evidence="2 3">GH-12</strain>
    </source>
</reference>
<dbReference type="EMBL" id="JAYKXP010000026">
    <property type="protein sequence ID" value="KAK7044079.1"/>
    <property type="molecule type" value="Genomic_DNA"/>
</dbReference>
<dbReference type="AlphaFoldDB" id="A0AAW0CVC2"/>
<gene>
    <name evidence="2" type="ORF">VNI00_007795</name>
</gene>
<evidence type="ECO:0000313" key="2">
    <source>
        <dbReference type="EMBL" id="KAK7044079.1"/>
    </source>
</evidence>
<keyword evidence="3" id="KW-1185">Reference proteome</keyword>